<gene>
    <name evidence="8" type="ORF">UO65_0638</name>
</gene>
<evidence type="ECO:0000256" key="6">
    <source>
        <dbReference type="ARBA" id="ARBA00023002"/>
    </source>
</evidence>
<comment type="caution">
    <text evidence="8">The sequence shown here is derived from an EMBL/GenBank/DDBJ whole genome shotgun (WGS) entry which is preliminary data.</text>
</comment>
<comment type="cofactor">
    <cofactor evidence="1">
        <name>FAD</name>
        <dbReference type="ChEBI" id="CHEBI:57692"/>
    </cofactor>
</comment>
<dbReference type="Pfam" id="PF13450">
    <property type="entry name" value="NAD_binding_8"/>
    <property type="match status" value="1"/>
</dbReference>
<comment type="similarity">
    <text evidence="2">Belongs to the FAD-binding monooxygenase family.</text>
</comment>
<keyword evidence="4" id="KW-0274">FAD</keyword>
<dbReference type="GO" id="GO:0050660">
    <property type="term" value="F:flavin adenine dinucleotide binding"/>
    <property type="evidence" value="ECO:0007669"/>
    <property type="project" value="InterPro"/>
</dbReference>
<evidence type="ECO:0000256" key="7">
    <source>
        <dbReference type="ARBA" id="ARBA00023033"/>
    </source>
</evidence>
<evidence type="ECO:0000256" key="4">
    <source>
        <dbReference type="ARBA" id="ARBA00022827"/>
    </source>
</evidence>
<evidence type="ECO:0000256" key="3">
    <source>
        <dbReference type="ARBA" id="ARBA00022630"/>
    </source>
</evidence>
<keyword evidence="9" id="KW-1185">Reference proteome</keyword>
<dbReference type="RefSeq" id="WP_035278545.1">
    <property type="nucleotide sequence ID" value="NZ_AYXG01000026.1"/>
</dbReference>
<dbReference type="InterPro" id="IPR051820">
    <property type="entry name" value="FAD-binding_MO"/>
</dbReference>
<evidence type="ECO:0000313" key="8">
    <source>
        <dbReference type="EMBL" id="EWC64017.1"/>
    </source>
</evidence>
<evidence type="ECO:0000313" key="9">
    <source>
        <dbReference type="Proteomes" id="UP000019277"/>
    </source>
</evidence>
<dbReference type="Gene3D" id="3.50.50.60">
    <property type="entry name" value="FAD/NAD(P)-binding domain"/>
    <property type="match status" value="3"/>
</dbReference>
<dbReference type="SUPFAM" id="SSF51905">
    <property type="entry name" value="FAD/NAD(P)-binding domain"/>
    <property type="match status" value="1"/>
</dbReference>
<evidence type="ECO:0000256" key="5">
    <source>
        <dbReference type="ARBA" id="ARBA00022857"/>
    </source>
</evidence>
<dbReference type="AlphaFoldDB" id="W7J4P8"/>
<dbReference type="InterPro" id="IPR036188">
    <property type="entry name" value="FAD/NAD-bd_sf"/>
</dbReference>
<dbReference type="STRING" id="909613.UO65_0638"/>
<keyword evidence="6" id="KW-0560">Oxidoreductase</keyword>
<dbReference type="Pfam" id="PF00743">
    <property type="entry name" value="FMO-like"/>
    <property type="match status" value="1"/>
</dbReference>
<dbReference type="Proteomes" id="UP000019277">
    <property type="component" value="Unassembled WGS sequence"/>
</dbReference>
<keyword evidence="3" id="KW-0285">Flavoprotein</keyword>
<dbReference type="PATRIC" id="fig|909613.9.peg.655"/>
<proteinExistence type="inferred from homology"/>
<keyword evidence="5" id="KW-0521">NADP</keyword>
<dbReference type="PANTHER" id="PTHR43872:SF1">
    <property type="entry name" value="MONOOXYGENASE, PUTATIVE (AFU_ORTHOLOGUE AFUA_8G02570)-RELATED"/>
    <property type="match status" value="1"/>
</dbReference>
<evidence type="ECO:0000256" key="2">
    <source>
        <dbReference type="ARBA" id="ARBA00010139"/>
    </source>
</evidence>
<protein>
    <submittedName>
        <fullName evidence="8">Monooxygenase, flavin-binding family</fullName>
    </submittedName>
</protein>
<dbReference type="eggNOG" id="COG2072">
    <property type="taxonomic scope" value="Bacteria"/>
</dbReference>
<dbReference type="PANTHER" id="PTHR43872">
    <property type="entry name" value="MONOOXYGENASE, PUTATIVE (AFU_ORTHOLOGUE AFUA_8G02570)-RELATED"/>
    <property type="match status" value="1"/>
</dbReference>
<dbReference type="InterPro" id="IPR020946">
    <property type="entry name" value="Flavin_mOase-like"/>
</dbReference>
<dbReference type="FunFam" id="3.50.50.60:FF:000228">
    <property type="entry name" value="FAD-containing monooxygenase EthA"/>
    <property type="match status" value="1"/>
</dbReference>
<organism evidence="8 9">
    <name type="scientific">Actinokineospora spheciospongiae</name>
    <dbReference type="NCBI Taxonomy" id="909613"/>
    <lineage>
        <taxon>Bacteria</taxon>
        <taxon>Bacillati</taxon>
        <taxon>Actinomycetota</taxon>
        <taxon>Actinomycetes</taxon>
        <taxon>Pseudonocardiales</taxon>
        <taxon>Pseudonocardiaceae</taxon>
        <taxon>Actinokineospora</taxon>
    </lineage>
</organism>
<dbReference type="GO" id="GO:0050661">
    <property type="term" value="F:NADP binding"/>
    <property type="evidence" value="ECO:0007669"/>
    <property type="project" value="InterPro"/>
</dbReference>
<name>W7J4P8_9PSEU</name>
<dbReference type="GO" id="GO:0004499">
    <property type="term" value="F:N,N-dimethylaniline monooxygenase activity"/>
    <property type="evidence" value="ECO:0007669"/>
    <property type="project" value="InterPro"/>
</dbReference>
<keyword evidence="7 8" id="KW-0503">Monooxygenase</keyword>
<dbReference type="OrthoDB" id="5168853at2"/>
<sequence length="483" mass="53107">MAAEHVDVLIVGAGLSGIGAASHLRERLPGKSFVILEGRGAIGGTWDLFRYPGVRSDSDMFTLGYAHKPWTAPKSIADGDSIRDYIREAAAESGVDRHVRFHHRVVSAEWSTPDARWTVTAERSDTGEVAVFTAGFLFACTGYYRYEHGYTPEFPGVDDYRGTLVHPQLWPEDLDWTGKKVVVIGSGATAVTLVPSMAGAAEHVTMLQRSPSYVLTLGSRDPIADFARKWLPAKVAYPVIRWKNVLMATAFYQLSKRRPAFVKNLLRKDAARRLPAGYDLDTHFKPRYDPWDQRVCFVPDGDLFRALRKGNASVVTDRIETFTETGLRLESGAELEADVVVTATGLDVLMLGGMTVSVDGEKVDPADTVAYKGMMLGGVPNAALAVGYTNASWTLKIDLVSEYVCRLLKHMDAKGVRIVTPKTPAASVGRVPFLDLQAGYVQRAAATLPQQAEVAPWRLRQNYPADVRTLRYGPVDDAVEFSR</sequence>
<accession>W7J4P8</accession>
<reference evidence="8 9" key="1">
    <citation type="journal article" date="2014" name="Genome Announc.">
        <title>Draft Genome Sequence of the Antitrypanosomally Active Sponge-Associated Bacterium Actinokineospora sp. Strain EG49.</title>
        <authorList>
            <person name="Harjes J."/>
            <person name="Ryu T."/>
            <person name="Abdelmohsen U.R."/>
            <person name="Moitinho-Silva L."/>
            <person name="Horn H."/>
            <person name="Ravasi T."/>
            <person name="Hentschel U."/>
        </authorList>
    </citation>
    <scope>NUCLEOTIDE SEQUENCE [LARGE SCALE GENOMIC DNA]</scope>
    <source>
        <strain evidence="8 9">EG49</strain>
    </source>
</reference>
<evidence type="ECO:0000256" key="1">
    <source>
        <dbReference type="ARBA" id="ARBA00001974"/>
    </source>
</evidence>
<dbReference type="EMBL" id="AYXG01000026">
    <property type="protein sequence ID" value="EWC64017.1"/>
    <property type="molecule type" value="Genomic_DNA"/>
</dbReference>